<reference evidence="1 2" key="1">
    <citation type="submission" date="2024-01" db="EMBL/GenBank/DDBJ databases">
        <title>The diversity of rhizobia nodulating Mimosa spp. in eleven states of Brazil covering several biomes is determined by host plant, location, and edaphic factors.</title>
        <authorList>
            <person name="Rouws L."/>
            <person name="Barauna A."/>
            <person name="Beukes C."/>
            <person name="De Faria S.M."/>
            <person name="Gross E."/>
            <person name="Dos Reis Junior F.B."/>
            <person name="Simon M."/>
            <person name="Maluk M."/>
            <person name="Odee D.W."/>
            <person name="Kenicer G."/>
            <person name="Young J.P.W."/>
            <person name="Reis V.M."/>
            <person name="Zilli J."/>
            <person name="James E.K."/>
        </authorList>
    </citation>
    <scope>NUCLEOTIDE SEQUENCE [LARGE SCALE GENOMIC DNA]</scope>
    <source>
        <strain evidence="1 2">JPY164</strain>
    </source>
</reference>
<name>A0ABU9SNV9_9BURK</name>
<sequence>MGQANRSIFARAWPAVVARLIGLSSGRRRHSVIRSASEDVAQAEPVSTHSSRTCPEANATYPDLDGHASWLDERSFCLYVPIVAGSGERGLAVWADRLRTLGLASVVTTVGESLRDSVDVLHAGCDAGLAEPEPYLEVLVGGETGAFLYYRGDEIEDELSALHDALDRRSHASRPPS</sequence>
<protein>
    <submittedName>
        <fullName evidence="1">Uncharacterized protein</fullName>
    </submittedName>
</protein>
<gene>
    <name evidence="1" type="ORF">VSR33_35280</name>
</gene>
<evidence type="ECO:0000313" key="1">
    <source>
        <dbReference type="EMBL" id="MEM5452694.1"/>
    </source>
</evidence>
<proteinExistence type="predicted"/>
<dbReference type="EMBL" id="JAYMRW010000024">
    <property type="protein sequence ID" value="MEM5452694.1"/>
    <property type="molecule type" value="Genomic_DNA"/>
</dbReference>
<keyword evidence="2" id="KW-1185">Reference proteome</keyword>
<organism evidence="1 2">
    <name type="scientific">Paraburkholderia guartelaensis</name>
    <dbReference type="NCBI Taxonomy" id="2546446"/>
    <lineage>
        <taxon>Bacteria</taxon>
        <taxon>Pseudomonadati</taxon>
        <taxon>Pseudomonadota</taxon>
        <taxon>Betaproteobacteria</taxon>
        <taxon>Burkholderiales</taxon>
        <taxon>Burkholderiaceae</taxon>
        <taxon>Paraburkholderia</taxon>
    </lineage>
</organism>
<accession>A0ABU9SNV9</accession>
<evidence type="ECO:0000313" key="2">
    <source>
        <dbReference type="Proteomes" id="UP001390669"/>
    </source>
</evidence>
<dbReference type="Proteomes" id="UP001390669">
    <property type="component" value="Unassembled WGS sequence"/>
</dbReference>
<dbReference type="RefSeq" id="WP_342922782.1">
    <property type="nucleotide sequence ID" value="NZ_JAYMRW010000024.1"/>
</dbReference>
<comment type="caution">
    <text evidence="1">The sequence shown here is derived from an EMBL/GenBank/DDBJ whole genome shotgun (WGS) entry which is preliminary data.</text>
</comment>